<gene>
    <name evidence="2" type="ORF">P154DRAFT_522531</name>
</gene>
<accession>A0A6A5WRZ2</accession>
<feature type="compositionally biased region" description="Basic and acidic residues" evidence="1">
    <location>
        <begin position="91"/>
        <end position="107"/>
    </location>
</feature>
<feature type="region of interest" description="Disordered" evidence="1">
    <location>
        <begin position="246"/>
        <end position="293"/>
    </location>
</feature>
<dbReference type="EMBL" id="ML977589">
    <property type="protein sequence ID" value="KAF2000326.1"/>
    <property type="molecule type" value="Genomic_DNA"/>
</dbReference>
<name>A0A6A5WRZ2_9PLEO</name>
<feature type="region of interest" description="Disordered" evidence="1">
    <location>
        <begin position="1"/>
        <end position="23"/>
    </location>
</feature>
<feature type="region of interest" description="Disordered" evidence="1">
    <location>
        <begin position="172"/>
        <end position="198"/>
    </location>
</feature>
<dbReference type="Proteomes" id="UP000799779">
    <property type="component" value="Unassembled WGS sequence"/>
</dbReference>
<sequence>MPPTQLSAIHPSPKRKRDPVPHIPLLNTTLWNTATPPLRGSPVPDSPRNAVADQLSGMTIQAIPMLPLTPTDDAVRKKPKLDMAGETARALVEKPLEGDSKSLDKSILDTSHTGNREADHGREIPATPQSGSQPQPQAQQPRFSSALATFAQPMIFGSPLNGASVQMFTAPKQRLGSKSRMSQPGPRNKSPSPPLSALTWKDEEITGHLVDPSTDPDDDGTGLNGIGFRPTPAIAYARAQKRRQQLMDWRAREARDARAKRSERRKRGVGAGTNSRESTVERESAAAKEVDNARRAVRFAI</sequence>
<reference evidence="2" key="1">
    <citation type="journal article" date="2020" name="Stud. Mycol.">
        <title>101 Dothideomycetes genomes: a test case for predicting lifestyles and emergence of pathogens.</title>
        <authorList>
            <person name="Haridas S."/>
            <person name="Albert R."/>
            <person name="Binder M."/>
            <person name="Bloem J."/>
            <person name="Labutti K."/>
            <person name="Salamov A."/>
            <person name="Andreopoulos B."/>
            <person name="Baker S."/>
            <person name="Barry K."/>
            <person name="Bills G."/>
            <person name="Bluhm B."/>
            <person name="Cannon C."/>
            <person name="Castanera R."/>
            <person name="Culley D."/>
            <person name="Daum C."/>
            <person name="Ezra D."/>
            <person name="Gonzalez J."/>
            <person name="Henrissat B."/>
            <person name="Kuo A."/>
            <person name="Liang C."/>
            <person name="Lipzen A."/>
            <person name="Lutzoni F."/>
            <person name="Magnuson J."/>
            <person name="Mondo S."/>
            <person name="Nolan M."/>
            <person name="Ohm R."/>
            <person name="Pangilinan J."/>
            <person name="Park H.-J."/>
            <person name="Ramirez L."/>
            <person name="Alfaro M."/>
            <person name="Sun H."/>
            <person name="Tritt A."/>
            <person name="Yoshinaga Y."/>
            <person name="Zwiers L.-H."/>
            <person name="Turgeon B."/>
            <person name="Goodwin S."/>
            <person name="Spatafora J."/>
            <person name="Crous P."/>
            <person name="Grigoriev I."/>
        </authorList>
    </citation>
    <scope>NUCLEOTIDE SEQUENCE</scope>
    <source>
        <strain evidence="2">CBS 123094</strain>
    </source>
</reference>
<feature type="compositionally biased region" description="Basic and acidic residues" evidence="1">
    <location>
        <begin position="249"/>
        <end position="260"/>
    </location>
</feature>
<evidence type="ECO:0000256" key="1">
    <source>
        <dbReference type="SAM" id="MobiDB-lite"/>
    </source>
</evidence>
<feature type="region of interest" description="Disordered" evidence="1">
    <location>
        <begin position="91"/>
        <end position="143"/>
    </location>
</feature>
<feature type="region of interest" description="Disordered" evidence="1">
    <location>
        <begin position="31"/>
        <end position="50"/>
    </location>
</feature>
<proteinExistence type="predicted"/>
<evidence type="ECO:0000313" key="2">
    <source>
        <dbReference type="EMBL" id="KAF2000326.1"/>
    </source>
</evidence>
<keyword evidence="3" id="KW-1185">Reference proteome</keyword>
<protein>
    <submittedName>
        <fullName evidence="2">Uncharacterized protein</fullName>
    </submittedName>
</protein>
<feature type="compositionally biased region" description="Basic and acidic residues" evidence="1">
    <location>
        <begin position="278"/>
        <end position="293"/>
    </location>
</feature>
<feature type="compositionally biased region" description="Basic and acidic residues" evidence="1">
    <location>
        <begin position="114"/>
        <end position="123"/>
    </location>
</feature>
<dbReference type="OrthoDB" id="5391950at2759"/>
<organism evidence="2 3">
    <name type="scientific">Amniculicola lignicola CBS 123094</name>
    <dbReference type="NCBI Taxonomy" id="1392246"/>
    <lineage>
        <taxon>Eukaryota</taxon>
        <taxon>Fungi</taxon>
        <taxon>Dikarya</taxon>
        <taxon>Ascomycota</taxon>
        <taxon>Pezizomycotina</taxon>
        <taxon>Dothideomycetes</taxon>
        <taxon>Pleosporomycetidae</taxon>
        <taxon>Pleosporales</taxon>
        <taxon>Amniculicolaceae</taxon>
        <taxon>Amniculicola</taxon>
    </lineage>
</organism>
<feature type="compositionally biased region" description="Low complexity" evidence="1">
    <location>
        <begin position="125"/>
        <end position="143"/>
    </location>
</feature>
<evidence type="ECO:0000313" key="3">
    <source>
        <dbReference type="Proteomes" id="UP000799779"/>
    </source>
</evidence>
<dbReference type="AlphaFoldDB" id="A0A6A5WRZ2"/>